<dbReference type="HAMAP" id="MF_01471">
    <property type="entry name" value="Cas2"/>
    <property type="match status" value="1"/>
</dbReference>
<evidence type="ECO:0000256" key="9">
    <source>
        <dbReference type="HAMAP-Rule" id="MF_01471"/>
    </source>
</evidence>
<evidence type="ECO:0000256" key="3">
    <source>
        <dbReference type="ARBA" id="ARBA00022722"/>
    </source>
</evidence>
<evidence type="ECO:0000256" key="7">
    <source>
        <dbReference type="ARBA" id="ARBA00022842"/>
    </source>
</evidence>
<dbReference type="EMBL" id="BAAACZ010000003">
    <property type="protein sequence ID" value="GAA0451862.1"/>
    <property type="molecule type" value="Genomic_DNA"/>
</dbReference>
<dbReference type="RefSeq" id="WP_343781315.1">
    <property type="nucleotide sequence ID" value="NZ_BAAACZ010000003.1"/>
</dbReference>
<comment type="similarity">
    <text evidence="2 9 10">Belongs to the CRISPR-associated endoribonuclease Cas2 protein family.</text>
</comment>
<dbReference type="GO" id="GO:0004519">
    <property type="term" value="F:endonuclease activity"/>
    <property type="evidence" value="ECO:0007669"/>
    <property type="project" value="UniProtKB-KW"/>
</dbReference>
<comment type="subunit">
    <text evidence="9">Homodimer, forms a heterotetramer with a Cas1 homodimer.</text>
</comment>
<proteinExistence type="inferred from homology"/>
<accession>A0ABP3JFB8</accession>
<protein>
    <recommendedName>
        <fullName evidence="9">CRISPR-associated endoribonuclease Cas2</fullName>
        <ecNumber evidence="9">3.1.-.-</ecNumber>
    </recommendedName>
</protein>
<evidence type="ECO:0000256" key="1">
    <source>
        <dbReference type="ARBA" id="ARBA00001946"/>
    </source>
</evidence>
<keyword evidence="8 9" id="KW-0051">Antiviral defense</keyword>
<keyword evidence="4 9" id="KW-0479">Metal-binding</keyword>
<feature type="binding site" evidence="9">
    <location>
        <position position="8"/>
    </location>
    <ligand>
        <name>Mg(2+)</name>
        <dbReference type="ChEBI" id="CHEBI:18420"/>
        <note>catalytic</note>
    </ligand>
</feature>
<comment type="cofactor">
    <cofactor evidence="1 9">
        <name>Mg(2+)</name>
        <dbReference type="ChEBI" id="CHEBI:18420"/>
    </cofactor>
</comment>
<keyword evidence="5 9" id="KW-0255">Endonuclease</keyword>
<dbReference type="Proteomes" id="UP001500740">
    <property type="component" value="Unassembled WGS sequence"/>
</dbReference>
<evidence type="ECO:0000256" key="10">
    <source>
        <dbReference type="PIRNR" id="PIRNR032582"/>
    </source>
</evidence>
<evidence type="ECO:0000256" key="5">
    <source>
        <dbReference type="ARBA" id="ARBA00022759"/>
    </source>
</evidence>
<evidence type="ECO:0000313" key="11">
    <source>
        <dbReference type="EMBL" id="GAA0451862.1"/>
    </source>
</evidence>
<dbReference type="InterPro" id="IPR021127">
    <property type="entry name" value="CRISPR_associated_Cas2"/>
</dbReference>
<dbReference type="CDD" id="cd09725">
    <property type="entry name" value="Cas2_I_II_III"/>
    <property type="match status" value="1"/>
</dbReference>
<dbReference type="NCBIfam" id="TIGR01573">
    <property type="entry name" value="cas2"/>
    <property type="match status" value="1"/>
</dbReference>
<evidence type="ECO:0000256" key="8">
    <source>
        <dbReference type="ARBA" id="ARBA00023118"/>
    </source>
</evidence>
<dbReference type="InterPro" id="IPR019199">
    <property type="entry name" value="Virulence_VapD/CRISPR_Cas2"/>
</dbReference>
<evidence type="ECO:0000256" key="2">
    <source>
        <dbReference type="ARBA" id="ARBA00009959"/>
    </source>
</evidence>
<evidence type="ECO:0000313" key="12">
    <source>
        <dbReference type="Proteomes" id="UP001500740"/>
    </source>
</evidence>
<sequence>MLVVITYDVSTIDPAGIKRLRRVAKVCQDYGLRVQNSVFECIVNSTELKQLKYKLTDIINEEEDSLRFYNLGENYKSKVVHIGTKDSVDLEDTLFM</sequence>
<comment type="function">
    <text evidence="9">CRISPR (clustered regularly interspaced short palindromic repeat), is an adaptive immune system that provides protection against mobile genetic elements (viruses, transposable elements and conjugative plasmids). CRISPR clusters contain sequences complementary to antecedent mobile elements and target invading nucleic acids. CRISPR clusters are transcribed and processed into CRISPR RNA (crRNA). Functions as a ssRNA-specific endoribonuclease. Involved in the integration of spacer DNA into the CRISPR cassette.</text>
</comment>
<dbReference type="PIRSF" id="PIRSF032582">
    <property type="entry name" value="Cas2"/>
    <property type="match status" value="1"/>
</dbReference>
<keyword evidence="7 9" id="KW-0460">Magnesium</keyword>
<keyword evidence="12" id="KW-1185">Reference proteome</keyword>
<name>A0ABP3JFB8_9BACI</name>
<dbReference type="Gene3D" id="3.30.70.240">
    <property type="match status" value="1"/>
</dbReference>
<evidence type="ECO:0000256" key="6">
    <source>
        <dbReference type="ARBA" id="ARBA00022801"/>
    </source>
</evidence>
<dbReference type="Pfam" id="PF09827">
    <property type="entry name" value="CRISPR_Cas2"/>
    <property type="match status" value="1"/>
</dbReference>
<dbReference type="PANTHER" id="PTHR34405:SF3">
    <property type="entry name" value="CRISPR-ASSOCIATED ENDORIBONUCLEASE CAS2 3"/>
    <property type="match status" value="1"/>
</dbReference>
<comment type="caution">
    <text evidence="11">The sequence shown here is derived from an EMBL/GenBank/DDBJ whole genome shotgun (WGS) entry which is preliminary data.</text>
</comment>
<gene>
    <name evidence="9 11" type="primary">cas2</name>
    <name evidence="11" type="ORF">GCM10008935_03050</name>
</gene>
<keyword evidence="6 9" id="KW-0378">Hydrolase</keyword>
<organism evidence="11 12">
    <name type="scientific">Alkalibacillus silvisoli</name>
    <dbReference type="NCBI Taxonomy" id="392823"/>
    <lineage>
        <taxon>Bacteria</taxon>
        <taxon>Bacillati</taxon>
        <taxon>Bacillota</taxon>
        <taxon>Bacilli</taxon>
        <taxon>Bacillales</taxon>
        <taxon>Bacillaceae</taxon>
        <taxon>Alkalibacillus</taxon>
    </lineage>
</organism>
<keyword evidence="3 9" id="KW-0540">Nuclease</keyword>
<dbReference type="EC" id="3.1.-.-" evidence="9"/>
<dbReference type="PANTHER" id="PTHR34405">
    <property type="entry name" value="CRISPR-ASSOCIATED ENDORIBONUCLEASE CAS2"/>
    <property type="match status" value="1"/>
</dbReference>
<dbReference type="SUPFAM" id="SSF143430">
    <property type="entry name" value="TTP0101/SSO1404-like"/>
    <property type="match status" value="1"/>
</dbReference>
<reference evidence="12" key="1">
    <citation type="journal article" date="2019" name="Int. J. Syst. Evol. Microbiol.">
        <title>The Global Catalogue of Microorganisms (GCM) 10K type strain sequencing project: providing services to taxonomists for standard genome sequencing and annotation.</title>
        <authorList>
            <consortium name="The Broad Institute Genomics Platform"/>
            <consortium name="The Broad Institute Genome Sequencing Center for Infectious Disease"/>
            <person name="Wu L."/>
            <person name="Ma J."/>
        </authorList>
    </citation>
    <scope>NUCLEOTIDE SEQUENCE [LARGE SCALE GENOMIC DNA]</scope>
    <source>
        <strain evidence="12">JCM 14193</strain>
    </source>
</reference>
<evidence type="ECO:0000256" key="4">
    <source>
        <dbReference type="ARBA" id="ARBA00022723"/>
    </source>
</evidence>